<name>A0ABU2ZT57_9ALTE</name>
<keyword evidence="2" id="KW-0067">ATP-binding</keyword>
<dbReference type="InterPro" id="IPR002078">
    <property type="entry name" value="Sigma_54_int"/>
</dbReference>
<dbReference type="InterPro" id="IPR002197">
    <property type="entry name" value="HTH_Fis"/>
</dbReference>
<reference evidence="9 10" key="1">
    <citation type="submission" date="2023-09" db="EMBL/GenBank/DDBJ databases">
        <authorList>
            <person name="Rey-Velasco X."/>
        </authorList>
    </citation>
    <scope>NUCLEOTIDE SEQUENCE [LARGE SCALE GENOMIC DNA]</scope>
    <source>
        <strain evidence="9 10">P117</strain>
    </source>
</reference>
<evidence type="ECO:0000256" key="5">
    <source>
        <dbReference type="ARBA" id="ARBA00023163"/>
    </source>
</evidence>
<proteinExistence type="predicted"/>
<dbReference type="Gene3D" id="3.40.50.300">
    <property type="entry name" value="P-loop containing nucleotide triphosphate hydrolases"/>
    <property type="match status" value="1"/>
</dbReference>
<evidence type="ECO:0000256" key="4">
    <source>
        <dbReference type="ARBA" id="ARBA00023125"/>
    </source>
</evidence>
<dbReference type="Pfam" id="PF02954">
    <property type="entry name" value="HTH_8"/>
    <property type="match status" value="1"/>
</dbReference>
<dbReference type="Gene3D" id="1.10.8.60">
    <property type="match status" value="1"/>
</dbReference>
<dbReference type="PROSITE" id="PS00688">
    <property type="entry name" value="SIGMA54_INTERACT_3"/>
    <property type="match status" value="1"/>
</dbReference>
<evidence type="ECO:0000259" key="7">
    <source>
        <dbReference type="PROSITE" id="PS50045"/>
    </source>
</evidence>
<feature type="domain" description="Sigma-54 factor interaction" evidence="7">
    <location>
        <begin position="143"/>
        <end position="372"/>
    </location>
</feature>
<dbReference type="RefSeq" id="WP_311369117.1">
    <property type="nucleotide sequence ID" value="NZ_JAVRHX010000003.1"/>
</dbReference>
<dbReference type="Gene3D" id="3.40.50.2300">
    <property type="match status" value="1"/>
</dbReference>
<keyword evidence="1" id="KW-0547">Nucleotide-binding</keyword>
<feature type="modified residue" description="4-aspartylphosphate" evidence="6">
    <location>
        <position position="55"/>
    </location>
</feature>
<dbReference type="InterPro" id="IPR003593">
    <property type="entry name" value="AAA+_ATPase"/>
</dbReference>
<comment type="caution">
    <text evidence="9">The sequence shown here is derived from an EMBL/GenBank/DDBJ whole genome shotgun (WGS) entry which is preliminary data.</text>
</comment>
<dbReference type="InterPro" id="IPR001789">
    <property type="entry name" value="Sig_transdc_resp-reg_receiver"/>
</dbReference>
<keyword evidence="4" id="KW-0238">DNA-binding</keyword>
<accession>A0ABU2ZT57</accession>
<dbReference type="SUPFAM" id="SSF46689">
    <property type="entry name" value="Homeodomain-like"/>
    <property type="match status" value="1"/>
</dbReference>
<dbReference type="EMBL" id="JAVRHX010000003">
    <property type="protein sequence ID" value="MDT0595596.1"/>
    <property type="molecule type" value="Genomic_DNA"/>
</dbReference>
<dbReference type="Proteomes" id="UP001253545">
    <property type="component" value="Unassembled WGS sequence"/>
</dbReference>
<dbReference type="InterPro" id="IPR025944">
    <property type="entry name" value="Sigma_54_int_dom_CS"/>
</dbReference>
<dbReference type="Pfam" id="PF00072">
    <property type="entry name" value="Response_reg"/>
    <property type="match status" value="1"/>
</dbReference>
<dbReference type="SUPFAM" id="SSF52172">
    <property type="entry name" value="CheY-like"/>
    <property type="match status" value="1"/>
</dbReference>
<evidence type="ECO:0000256" key="6">
    <source>
        <dbReference type="PROSITE-ProRule" id="PRU00169"/>
    </source>
</evidence>
<protein>
    <submittedName>
        <fullName evidence="9">Sigma-54 dependent transcriptional regulator</fullName>
    </submittedName>
</protein>
<evidence type="ECO:0000259" key="8">
    <source>
        <dbReference type="PROSITE" id="PS50110"/>
    </source>
</evidence>
<dbReference type="Gene3D" id="1.10.10.60">
    <property type="entry name" value="Homeodomain-like"/>
    <property type="match status" value="1"/>
</dbReference>
<keyword evidence="5" id="KW-0804">Transcription</keyword>
<dbReference type="PROSITE" id="PS50110">
    <property type="entry name" value="RESPONSE_REGULATORY"/>
    <property type="match status" value="1"/>
</dbReference>
<dbReference type="InterPro" id="IPR011006">
    <property type="entry name" value="CheY-like_superfamily"/>
</dbReference>
<dbReference type="InterPro" id="IPR009057">
    <property type="entry name" value="Homeodomain-like_sf"/>
</dbReference>
<keyword evidence="10" id="KW-1185">Reference proteome</keyword>
<dbReference type="SUPFAM" id="SSF52540">
    <property type="entry name" value="P-loop containing nucleoside triphosphate hydrolases"/>
    <property type="match status" value="1"/>
</dbReference>
<dbReference type="PANTHER" id="PTHR32071:SF117">
    <property type="entry name" value="PTS-DEPENDENT DIHYDROXYACETONE KINASE OPERON REGULATORY PROTEIN-RELATED"/>
    <property type="match status" value="1"/>
</dbReference>
<dbReference type="InterPro" id="IPR027417">
    <property type="entry name" value="P-loop_NTPase"/>
</dbReference>
<dbReference type="CDD" id="cd00009">
    <property type="entry name" value="AAA"/>
    <property type="match status" value="1"/>
</dbReference>
<dbReference type="SMART" id="SM00448">
    <property type="entry name" value="REC"/>
    <property type="match status" value="1"/>
</dbReference>
<dbReference type="SMART" id="SM00382">
    <property type="entry name" value="AAA"/>
    <property type="match status" value="1"/>
</dbReference>
<dbReference type="InterPro" id="IPR058031">
    <property type="entry name" value="AAA_lid_NorR"/>
</dbReference>
<dbReference type="Pfam" id="PF25601">
    <property type="entry name" value="AAA_lid_14"/>
    <property type="match status" value="1"/>
</dbReference>
<evidence type="ECO:0000256" key="3">
    <source>
        <dbReference type="ARBA" id="ARBA00023015"/>
    </source>
</evidence>
<evidence type="ECO:0000313" key="10">
    <source>
        <dbReference type="Proteomes" id="UP001253545"/>
    </source>
</evidence>
<dbReference type="PROSITE" id="PS50045">
    <property type="entry name" value="SIGMA54_INTERACT_4"/>
    <property type="match status" value="1"/>
</dbReference>
<organism evidence="9 10">
    <name type="scientific">Glaciecola petra</name>
    <dbReference type="NCBI Taxonomy" id="3075602"/>
    <lineage>
        <taxon>Bacteria</taxon>
        <taxon>Pseudomonadati</taxon>
        <taxon>Pseudomonadota</taxon>
        <taxon>Gammaproteobacteria</taxon>
        <taxon>Alteromonadales</taxon>
        <taxon>Alteromonadaceae</taxon>
        <taxon>Glaciecola</taxon>
    </lineage>
</organism>
<evidence type="ECO:0000256" key="1">
    <source>
        <dbReference type="ARBA" id="ARBA00022741"/>
    </source>
</evidence>
<gene>
    <name evidence="9" type="ORF">RM552_12130</name>
</gene>
<sequence>MQEQRRLLMVEDSSVLSQLYASYLETSFYEIIQVASLQAAELAYDKYKPSLVLLDIQLPDGNGLDFLGKLIKYDEPPATIVMTAHGTSEMAVSAIELGAFDFLTKPFDASRLKVTLDNAYKRISLTRKTRDLSSFERSSYGDFIGGSLPMLAVYKMIDALAATKANVFIVGESGTGKELAAEAIHQNSDRAKKQLIAINCGAIPSELMESELFGHLKGSFTGASNNREGAAKLADGGTLFLDEICEMSLELQKKLLRFIQTGMVKKVGSDKLEKVDVRFICATNKDPLQEVKSGRFREDLFYRLHVVPLRLPALRERGDDIGKIAHAFLKTYSKRDGKFFKTLSKDTLAALSSYPWPGNVRQLQNVMQQVVVLNSDKIVQVNMLPKYILNKKIENDGPEFSTFSNDSDTKKSDYKQRRLDIEPLWLTEKNAIEAAINSCAGNVNQAAGLLEVAPSTLYRKLQSWSNKSA</sequence>
<dbReference type="InterPro" id="IPR025943">
    <property type="entry name" value="Sigma_54_int_dom_ATP-bd_2"/>
</dbReference>
<keyword evidence="3" id="KW-0805">Transcription regulation</keyword>
<dbReference type="PANTHER" id="PTHR32071">
    <property type="entry name" value="TRANSCRIPTIONAL REGULATORY PROTEIN"/>
    <property type="match status" value="1"/>
</dbReference>
<dbReference type="PROSITE" id="PS00676">
    <property type="entry name" value="SIGMA54_INTERACT_2"/>
    <property type="match status" value="1"/>
</dbReference>
<dbReference type="Pfam" id="PF00158">
    <property type="entry name" value="Sigma54_activat"/>
    <property type="match status" value="1"/>
</dbReference>
<evidence type="ECO:0000256" key="2">
    <source>
        <dbReference type="ARBA" id="ARBA00022840"/>
    </source>
</evidence>
<evidence type="ECO:0000313" key="9">
    <source>
        <dbReference type="EMBL" id="MDT0595596.1"/>
    </source>
</evidence>
<keyword evidence="6" id="KW-0597">Phosphoprotein</keyword>
<feature type="domain" description="Response regulatory" evidence="8">
    <location>
        <begin position="6"/>
        <end position="120"/>
    </location>
</feature>